<evidence type="ECO:0000313" key="3">
    <source>
        <dbReference type="Proteomes" id="UP000095751"/>
    </source>
</evidence>
<reference evidence="2 3" key="1">
    <citation type="submission" date="2016-09" db="EMBL/GenBank/DDBJ databases">
        <title>Extensive genetic diversity and differential bi-allelic expression allows diatom success in the polar Southern Ocean.</title>
        <authorList>
            <consortium name="DOE Joint Genome Institute"/>
            <person name="Mock T."/>
            <person name="Otillar R.P."/>
            <person name="Strauss J."/>
            <person name="Dupont C."/>
            <person name="Frickenhaus S."/>
            <person name="Maumus F."/>
            <person name="Mcmullan M."/>
            <person name="Sanges R."/>
            <person name="Schmutz J."/>
            <person name="Toseland A."/>
            <person name="Valas R."/>
            <person name="Veluchamy A."/>
            <person name="Ward B.J."/>
            <person name="Allen A."/>
            <person name="Barry K."/>
            <person name="Falciatore A."/>
            <person name="Ferrante M."/>
            <person name="Fortunato A.E."/>
            <person name="Gloeckner G."/>
            <person name="Gruber A."/>
            <person name="Hipkin R."/>
            <person name="Janech M."/>
            <person name="Kroth P."/>
            <person name="Leese F."/>
            <person name="Lindquist E."/>
            <person name="Lyon B.R."/>
            <person name="Martin J."/>
            <person name="Mayer C."/>
            <person name="Parker M."/>
            <person name="Quesneville H."/>
            <person name="Raymond J."/>
            <person name="Uhlig C."/>
            <person name="Valentin K.U."/>
            <person name="Worden A.Z."/>
            <person name="Armbrust E.V."/>
            <person name="Bowler C."/>
            <person name="Green B."/>
            <person name="Moulton V."/>
            <person name="Van Oosterhout C."/>
            <person name="Grigoriev I."/>
        </authorList>
    </citation>
    <scope>NUCLEOTIDE SEQUENCE [LARGE SCALE GENOMIC DNA]</scope>
    <source>
        <strain evidence="2 3">CCMP1102</strain>
    </source>
</reference>
<dbReference type="OrthoDB" id="39122at2759"/>
<dbReference type="EMBL" id="KV784381">
    <property type="protein sequence ID" value="OEU08291.1"/>
    <property type="molecule type" value="Genomic_DNA"/>
</dbReference>
<organism evidence="2 3">
    <name type="scientific">Fragilariopsis cylindrus CCMP1102</name>
    <dbReference type="NCBI Taxonomy" id="635003"/>
    <lineage>
        <taxon>Eukaryota</taxon>
        <taxon>Sar</taxon>
        <taxon>Stramenopiles</taxon>
        <taxon>Ochrophyta</taxon>
        <taxon>Bacillariophyta</taxon>
        <taxon>Bacillariophyceae</taxon>
        <taxon>Bacillariophycidae</taxon>
        <taxon>Bacillariales</taxon>
        <taxon>Bacillariaceae</taxon>
        <taxon>Fragilariopsis</taxon>
    </lineage>
</organism>
<evidence type="ECO:0000256" key="1">
    <source>
        <dbReference type="SAM" id="MobiDB-lite"/>
    </source>
</evidence>
<protein>
    <submittedName>
        <fullName evidence="2">Uncharacterized protein</fullName>
    </submittedName>
</protein>
<dbReference type="KEGG" id="fcy:FRACYDRAFT_250080"/>
<keyword evidence="3" id="KW-1185">Reference proteome</keyword>
<dbReference type="Proteomes" id="UP000095751">
    <property type="component" value="Unassembled WGS sequence"/>
</dbReference>
<dbReference type="InParanoid" id="A0A1E7EQQ2"/>
<accession>A0A1E7EQQ2</accession>
<name>A0A1E7EQQ2_9STRA</name>
<feature type="region of interest" description="Disordered" evidence="1">
    <location>
        <begin position="301"/>
        <end position="327"/>
    </location>
</feature>
<sequence>MVLSMTPKRTTIAFVVIVAAAICRVDGLSTNPSSSSSSSRRQVIESLLGGVSTAAVLVGTGVGGNIDIAKAGEMDVDSFLQSGGVAMPMGVSGQAGKSKPITNIIFREDGIDISRNSKTGTVIAEILVQKAGTKQEEYNDDNLMSVITSFSAPYPLATGMVYDVECRDSKTGDAAFLAVSPPINDISSTSSSSVADMKDKDIIKSLFGLRGRFSFYGVPTDVKIKKSVVIENKDGNTSSNYKILDVNFSTLTQASIEVPRKSRIVATIPKGSNQIVMLVGSSSAPRWANNGSEKTITSTVESFRATPSPKSDLKLRRARSIQDEPFE</sequence>
<dbReference type="AlphaFoldDB" id="A0A1E7EQQ2"/>
<gene>
    <name evidence="2" type="ORF">FRACYDRAFT_250080</name>
</gene>
<proteinExistence type="predicted"/>
<evidence type="ECO:0000313" key="2">
    <source>
        <dbReference type="EMBL" id="OEU08291.1"/>
    </source>
</evidence>